<comment type="caution">
    <text evidence="1">The sequence shown here is derived from an EMBL/GenBank/DDBJ whole genome shotgun (WGS) entry which is preliminary data.</text>
</comment>
<sequence>MARCYLRDLFRVEPINTFVFLEPAGYLTNPGCRMGVRWGEEEFP</sequence>
<gene>
    <name evidence="1" type="ORF">BDK92_2017</name>
</gene>
<organism evidence="1 2">
    <name type="scientific">Micromonospora pisi</name>
    <dbReference type="NCBI Taxonomy" id="589240"/>
    <lineage>
        <taxon>Bacteria</taxon>
        <taxon>Bacillati</taxon>
        <taxon>Actinomycetota</taxon>
        <taxon>Actinomycetes</taxon>
        <taxon>Micromonosporales</taxon>
        <taxon>Micromonosporaceae</taxon>
        <taxon>Micromonospora</taxon>
    </lineage>
</organism>
<keyword evidence="2" id="KW-1185">Reference proteome</keyword>
<proteinExistence type="predicted"/>
<evidence type="ECO:0000313" key="2">
    <source>
        <dbReference type="Proteomes" id="UP000277671"/>
    </source>
</evidence>
<dbReference type="AlphaFoldDB" id="A0A495JG15"/>
<evidence type="ECO:0000313" key="1">
    <source>
        <dbReference type="EMBL" id="RKR87725.1"/>
    </source>
</evidence>
<accession>A0A495JG15</accession>
<reference evidence="1 2" key="1">
    <citation type="submission" date="2018-10" db="EMBL/GenBank/DDBJ databases">
        <title>Sequencing the genomes of 1000 actinobacteria strains.</title>
        <authorList>
            <person name="Klenk H.-P."/>
        </authorList>
    </citation>
    <scope>NUCLEOTIDE SEQUENCE [LARGE SCALE GENOMIC DNA]</scope>
    <source>
        <strain evidence="1 2">DSM 45175</strain>
    </source>
</reference>
<name>A0A495JG15_9ACTN</name>
<protein>
    <submittedName>
        <fullName evidence="1">Uncharacterized protein</fullName>
    </submittedName>
</protein>
<dbReference type="EMBL" id="RBKT01000001">
    <property type="protein sequence ID" value="RKR87725.1"/>
    <property type="molecule type" value="Genomic_DNA"/>
</dbReference>
<dbReference type="Proteomes" id="UP000277671">
    <property type="component" value="Unassembled WGS sequence"/>
</dbReference>